<organism evidence="2">
    <name type="scientific">marine sediment metagenome</name>
    <dbReference type="NCBI Taxonomy" id="412755"/>
    <lineage>
        <taxon>unclassified sequences</taxon>
        <taxon>metagenomes</taxon>
        <taxon>ecological metagenomes</taxon>
    </lineage>
</organism>
<dbReference type="InterPro" id="IPR010359">
    <property type="entry name" value="IrrE_HExxH"/>
</dbReference>
<dbReference type="EMBL" id="BARW01004350">
    <property type="protein sequence ID" value="GAI62160.1"/>
    <property type="molecule type" value="Genomic_DNA"/>
</dbReference>
<proteinExistence type="predicted"/>
<dbReference type="InterPro" id="IPR052345">
    <property type="entry name" value="Rad_response_metalloprotease"/>
</dbReference>
<evidence type="ECO:0000313" key="2">
    <source>
        <dbReference type="EMBL" id="GAI62160.1"/>
    </source>
</evidence>
<comment type="caution">
    <text evidence="2">The sequence shown here is derived from an EMBL/GenBank/DDBJ whole genome shotgun (WGS) entry which is preliminary data.</text>
</comment>
<dbReference type="Gene3D" id="1.10.10.2910">
    <property type="match status" value="1"/>
</dbReference>
<feature type="domain" description="IrrE N-terminal-like" evidence="1">
    <location>
        <begin position="55"/>
        <end position="158"/>
    </location>
</feature>
<dbReference type="AlphaFoldDB" id="X1RG81"/>
<gene>
    <name evidence="2" type="ORF">S12H4_10263</name>
</gene>
<dbReference type="Pfam" id="PF06114">
    <property type="entry name" value="Peptidase_M78"/>
    <property type="match status" value="1"/>
</dbReference>
<evidence type="ECO:0000259" key="1">
    <source>
        <dbReference type="Pfam" id="PF06114"/>
    </source>
</evidence>
<name>X1RG81_9ZZZZ</name>
<reference evidence="2" key="1">
    <citation type="journal article" date="2014" name="Front. Microbiol.">
        <title>High frequency of phylogenetically diverse reductive dehalogenase-homologous genes in deep subseafloor sedimentary metagenomes.</title>
        <authorList>
            <person name="Kawai M."/>
            <person name="Futagami T."/>
            <person name="Toyoda A."/>
            <person name="Takaki Y."/>
            <person name="Nishi S."/>
            <person name="Hori S."/>
            <person name="Arai W."/>
            <person name="Tsubouchi T."/>
            <person name="Morono Y."/>
            <person name="Uchiyama I."/>
            <person name="Ito T."/>
            <person name="Fujiyama A."/>
            <person name="Inagaki F."/>
            <person name="Takami H."/>
        </authorList>
    </citation>
    <scope>NUCLEOTIDE SEQUENCE</scope>
    <source>
        <strain evidence="2">Expedition CK06-06</strain>
    </source>
</reference>
<sequence>MPSTIDPSQFLSSSNARRLASEVREHCNANQCPIPIESIAKKEEAIVKFAQILSDGALVRNKEKHIIKISEAIHLYRQRFTIAHELGHVLLDRMHQKFANAHECSTGTFTNKNKEERFCDSFASHLLIPDKAIVEFSEWNGVSIRKLIRKAHELEVSLTPLIWRVLEGR</sequence>
<protein>
    <recommendedName>
        <fullName evidence="1">IrrE N-terminal-like domain-containing protein</fullName>
    </recommendedName>
</protein>
<feature type="non-terminal residue" evidence="2">
    <location>
        <position position="169"/>
    </location>
</feature>
<accession>X1RG81</accession>
<dbReference type="PANTHER" id="PTHR43236:SF2">
    <property type="entry name" value="BLL0069 PROTEIN"/>
    <property type="match status" value="1"/>
</dbReference>
<dbReference type="PANTHER" id="PTHR43236">
    <property type="entry name" value="ANTITOXIN HIGA1"/>
    <property type="match status" value="1"/>
</dbReference>